<feature type="compositionally biased region" description="Basic and acidic residues" evidence="1">
    <location>
        <begin position="417"/>
        <end position="427"/>
    </location>
</feature>
<feature type="compositionally biased region" description="Polar residues" evidence="1">
    <location>
        <begin position="1"/>
        <end position="11"/>
    </location>
</feature>
<evidence type="ECO:0000313" key="2">
    <source>
        <dbReference type="EMBL" id="MPL60705.1"/>
    </source>
</evidence>
<feature type="compositionally biased region" description="Basic and acidic residues" evidence="1">
    <location>
        <begin position="391"/>
        <end position="403"/>
    </location>
</feature>
<accession>A0A644T1C9</accession>
<comment type="caution">
    <text evidence="2">The sequence shown here is derived from an EMBL/GenBank/DDBJ whole genome shotgun (WGS) entry which is preliminary data.</text>
</comment>
<dbReference type="EMBL" id="VSSQ01000013">
    <property type="protein sequence ID" value="MPL60705.1"/>
    <property type="molecule type" value="Genomic_DNA"/>
</dbReference>
<feature type="compositionally biased region" description="Basic and acidic residues" evidence="1">
    <location>
        <begin position="448"/>
        <end position="489"/>
    </location>
</feature>
<name>A0A644T1C9_9ZZZZ</name>
<reference evidence="2" key="1">
    <citation type="submission" date="2019-08" db="EMBL/GenBank/DDBJ databases">
        <authorList>
            <person name="Kucharzyk K."/>
            <person name="Murdoch R.W."/>
            <person name="Higgins S."/>
            <person name="Loffler F."/>
        </authorList>
    </citation>
    <scope>NUCLEOTIDE SEQUENCE</scope>
</reference>
<evidence type="ECO:0000256" key="1">
    <source>
        <dbReference type="SAM" id="MobiDB-lite"/>
    </source>
</evidence>
<organism evidence="2">
    <name type="scientific">bioreactor metagenome</name>
    <dbReference type="NCBI Taxonomy" id="1076179"/>
    <lineage>
        <taxon>unclassified sequences</taxon>
        <taxon>metagenomes</taxon>
        <taxon>ecological metagenomes</taxon>
    </lineage>
</organism>
<feature type="compositionally biased region" description="Basic and acidic residues" evidence="1">
    <location>
        <begin position="19"/>
        <end position="35"/>
    </location>
</feature>
<feature type="compositionally biased region" description="Basic and acidic residues" evidence="1">
    <location>
        <begin position="503"/>
        <end position="555"/>
    </location>
</feature>
<feature type="region of interest" description="Disordered" evidence="1">
    <location>
        <begin position="152"/>
        <end position="340"/>
    </location>
</feature>
<feature type="compositionally biased region" description="Basic and acidic residues" evidence="1">
    <location>
        <begin position="177"/>
        <end position="229"/>
    </location>
</feature>
<gene>
    <name evidence="2" type="ORF">SDC9_06266</name>
</gene>
<sequence>MTNVRASTSPPTAKAPITRKSDVPREREGRAKLERPGGTPGPFPLRGCGRSVGVDRRRLARLAQPRTAQQQHQRHRGKGHPHHRLEVVEIAHHRRLLGDELVDDRPDRAVTVFQRQHLQRAGKRPVRQLGEIGVERRDLLHQLGVVDLRVAGQQQRHHRDPDRRADVAHQTVKRRRIAAEARLDRGEGDGRERHEDKAQPEALHEARDHHQPRVHLRAEAGHDVERERGQQQPGHHQKARVEHPQQLARCHHHDHRADAAWRHHHAHGDHRIAEQARQHRRQQRQRGEQDDADDEDEHEPGGEVAVEEHPRVEERVLGTDDPDHEDPESRERDGELDPDLGRVEPVDLAAAVEHQLQRANPDAERSEAEEVELPQPPAHLRQVGHAARERHRPERHVDVEHPPPVEGLGQVAAEGGADDRADHDPRAPHRHRRAVLFLRVDVEQEGLAERHDRGAEDALRHAEQHHRLEAPGDAAEHRGQDEARHRGDEDLLAAEALRHPARQRRDDRRGDDIGGQHPVDRVRGRAEVGAHRRQGDVRDGGVEHLHDRREHQREGDQPVVLDLARGGDGGGWHGLVLRRRAMREERPETGLGLGVDGDRGGETRAQAVQIRALGQPQPHRHALRHLHPVAGGVLRRQDRELGPGARAHGFDRGGVAAVREGVELDLRGLARAHAADLGFLEIRLDPGVAGFDQREQRGAGGDELAGLEAVGPVDHAVGRRLHRGQRQVVGRLVARHDRRLHGGVVVGGDLGVAAERGECRLDALLRGGERFTGGFRIVPCRVERRFGAGAAAGDLLLPLQLGVEVVDAVLCDLRLGKRDPVGGAQLLDAEPGLRQGRLGLGEGELVGFGGDAEQLLPGLHLRAVGDEDLGHAARQVRGDRDPRLADCGVLGVLVAPGIEPDPGAADHQRQRQRGHQPFLRFFLNVLSGHLAPRGCRKG</sequence>
<feature type="compositionally biased region" description="Basic and acidic residues" evidence="1">
    <location>
        <begin position="327"/>
        <end position="340"/>
    </location>
</feature>
<feature type="region of interest" description="Disordered" evidence="1">
    <location>
        <begin position="1"/>
        <end position="50"/>
    </location>
</feature>
<feature type="compositionally biased region" description="Basic and acidic residues" evidence="1">
    <location>
        <begin position="306"/>
        <end position="318"/>
    </location>
</feature>
<proteinExistence type="predicted"/>
<protein>
    <submittedName>
        <fullName evidence="2">Uncharacterized protein</fullName>
    </submittedName>
</protein>
<feature type="region of interest" description="Disordered" evidence="1">
    <location>
        <begin position="448"/>
        <end position="555"/>
    </location>
</feature>
<feature type="region of interest" description="Disordered" evidence="1">
    <location>
        <begin position="356"/>
        <end position="427"/>
    </location>
</feature>
<dbReference type="AlphaFoldDB" id="A0A644T1C9"/>